<reference evidence="3" key="1">
    <citation type="submission" date="2017-02" db="UniProtKB">
        <authorList>
            <consortium name="WormBaseParasite"/>
        </authorList>
    </citation>
    <scope>IDENTIFICATION</scope>
</reference>
<sequence>MASVVGTRFTNVTTSTDCDKTMDLTFAANKNTIYESQMIASIFDDGSSFLQSLETNDSSVVSVEENEGCTESAIRNDNHEKEQKKMMVLSDLNDDSDLLVVTIGEDVSVFSFDCGIRFIITMHLGDNINPVAVKFMPVVNLLMVVEDSGNLIFLCIDSKRVIHQLNLMENKLIESASISWDFQLEDACMCIALDSGKIYLFTFPNYTNYFHHEEEIELAMSNRQKDLKLIEWHVSIFEF</sequence>
<protein>
    <submittedName>
        <fullName evidence="3">CNH domain-containing protein</fullName>
    </submittedName>
</protein>
<dbReference type="AlphaFoldDB" id="A0A0N5D241"/>
<dbReference type="InterPro" id="IPR036322">
    <property type="entry name" value="WD40_repeat_dom_sf"/>
</dbReference>
<organism evidence="3">
    <name type="scientific">Thelazia callipaeda</name>
    <name type="common">Oriental eyeworm</name>
    <name type="synonym">Parasitic nematode</name>
    <dbReference type="NCBI Taxonomy" id="103827"/>
    <lineage>
        <taxon>Eukaryota</taxon>
        <taxon>Metazoa</taxon>
        <taxon>Ecdysozoa</taxon>
        <taxon>Nematoda</taxon>
        <taxon>Chromadorea</taxon>
        <taxon>Rhabditida</taxon>
        <taxon>Spirurina</taxon>
        <taxon>Spiruromorpha</taxon>
        <taxon>Thelazioidea</taxon>
        <taxon>Thelaziidae</taxon>
        <taxon>Thelazia</taxon>
    </lineage>
</organism>
<keyword evidence="2" id="KW-1185">Reference proteome</keyword>
<reference evidence="1 2" key="2">
    <citation type="submission" date="2018-11" db="EMBL/GenBank/DDBJ databases">
        <authorList>
            <consortium name="Pathogen Informatics"/>
        </authorList>
    </citation>
    <scope>NUCLEOTIDE SEQUENCE [LARGE SCALE GENOMIC DNA]</scope>
</reference>
<dbReference type="WBParaSite" id="TCLT_0000693601-mRNA-1">
    <property type="protein sequence ID" value="TCLT_0000693601-mRNA-1"/>
    <property type="gene ID" value="TCLT_0000693601"/>
</dbReference>
<proteinExistence type="predicted"/>
<name>A0A0N5D241_THECL</name>
<gene>
    <name evidence="1" type="ORF">TCLT_LOCUS6925</name>
</gene>
<evidence type="ECO:0000313" key="1">
    <source>
        <dbReference type="EMBL" id="VDN04329.1"/>
    </source>
</evidence>
<evidence type="ECO:0000313" key="2">
    <source>
        <dbReference type="Proteomes" id="UP000276776"/>
    </source>
</evidence>
<dbReference type="OrthoDB" id="10507314at2759"/>
<evidence type="ECO:0000313" key="3">
    <source>
        <dbReference type="WBParaSite" id="TCLT_0000693601-mRNA-1"/>
    </source>
</evidence>
<accession>A0A0N5D241</accession>
<dbReference type="SUPFAM" id="SSF50978">
    <property type="entry name" value="WD40 repeat-like"/>
    <property type="match status" value="1"/>
</dbReference>
<dbReference type="Proteomes" id="UP000276776">
    <property type="component" value="Unassembled WGS sequence"/>
</dbReference>
<dbReference type="EMBL" id="UYYF01004458">
    <property type="protein sequence ID" value="VDN04329.1"/>
    <property type="molecule type" value="Genomic_DNA"/>
</dbReference>